<reference evidence="1 2" key="1">
    <citation type="submission" date="2014-04" db="EMBL/GenBank/DDBJ databases">
        <title>Genome study of Napier grass stunt phytoplasma.</title>
        <authorList>
            <person name="Kawicha P."/>
            <person name="Dickinson M."/>
            <person name="Hodgetts J."/>
        </authorList>
    </citation>
    <scope>NUCLEOTIDE SEQUENCE [LARGE SCALE GENOMIC DNA]</scope>
    <source>
        <strain evidence="1 2">NGS-S10</strain>
    </source>
</reference>
<dbReference type="AlphaFoldDB" id="A0A328II06"/>
<name>A0A328II06_9MOLU</name>
<keyword evidence="2" id="KW-1185">Reference proteome</keyword>
<dbReference type="EMBL" id="JHUK01000002">
    <property type="protein sequence ID" value="RAM57909.1"/>
    <property type="molecule type" value="Genomic_DNA"/>
</dbReference>
<evidence type="ECO:0000313" key="2">
    <source>
        <dbReference type="Proteomes" id="UP000249343"/>
    </source>
</evidence>
<organism evidence="1 2">
    <name type="scientific">Candidatus Phytoplasma oryzae</name>
    <dbReference type="NCBI Taxonomy" id="203274"/>
    <lineage>
        <taxon>Bacteria</taxon>
        <taxon>Bacillati</taxon>
        <taxon>Mycoplasmatota</taxon>
        <taxon>Mollicutes</taxon>
        <taxon>Acholeplasmatales</taxon>
        <taxon>Acholeplasmataceae</taxon>
        <taxon>Candidatus Phytoplasma</taxon>
        <taxon>16SrXI (Rice yellow dwarf group)</taxon>
    </lineage>
</organism>
<gene>
    <name evidence="1" type="ORF">DH96_01215</name>
</gene>
<comment type="caution">
    <text evidence="1">The sequence shown here is derived from an EMBL/GenBank/DDBJ whole genome shotgun (WGS) entry which is preliminary data.</text>
</comment>
<protein>
    <submittedName>
        <fullName evidence="1">Uncharacterized protein</fullName>
    </submittedName>
</protein>
<evidence type="ECO:0000313" key="1">
    <source>
        <dbReference type="EMBL" id="RAM57909.1"/>
    </source>
</evidence>
<proteinExistence type="predicted"/>
<dbReference type="Proteomes" id="UP000249343">
    <property type="component" value="Unassembled WGS sequence"/>
</dbReference>
<accession>A0A328II06</accession>
<sequence length="149" mass="18194">MHFNSKKIPFNFLFLFIIFLFLIFNHNLTSHLIYAGPVFSRQVPTVSLEQEKKIQPLQNKIYFLLKEQDLITKELFQIETKILYLQNENQQILLYSEKNFKLKSFTESSIFHLINKKYFFKRRIREILLEKKFLENQIKEILKFNNQNI</sequence>